<dbReference type="EMBL" id="CP157485">
    <property type="protein sequence ID" value="XBO48510.1"/>
    <property type="molecule type" value="Genomic_DNA"/>
</dbReference>
<reference evidence="1" key="1">
    <citation type="submission" date="2024-05" db="EMBL/GenBank/DDBJ databases">
        <authorList>
            <person name="Kim S."/>
            <person name="Heo J."/>
            <person name="Choi H."/>
            <person name="Choi Y."/>
            <person name="Kwon S.-W."/>
            <person name="Kim Y."/>
        </authorList>
    </citation>
    <scope>NUCLEOTIDE SEQUENCE</scope>
    <source>
        <strain evidence="1">KACC 23697</strain>
    </source>
</reference>
<evidence type="ECO:0000313" key="1">
    <source>
        <dbReference type="EMBL" id="XBO48510.1"/>
    </source>
</evidence>
<accession>A0AAU7K7B5</accession>
<proteinExistence type="predicted"/>
<name>A0AAU7K7B5_9SPHI</name>
<sequence>MLTKVLGIFVIVCCGALKMPLKEISRAALQAKTNFVQSPQPLRPMLNDTTNRRNTVYVKNIKYTRDGDLGTFAKITFKNTTKETITDISFILDGHVPKGCNKSYEIKQKINLKPNQLLTISQRLAEDDCEAHVIKNIRIRFTINVNFTLD</sequence>
<gene>
    <name evidence="1" type="ORF">ABEG20_02725</name>
</gene>
<evidence type="ECO:0008006" key="2">
    <source>
        <dbReference type="Google" id="ProtNLM"/>
    </source>
</evidence>
<dbReference type="AlphaFoldDB" id="A0AAU7K7B5"/>
<protein>
    <recommendedName>
        <fullName evidence="2">DUF1573 domain-containing protein</fullName>
    </recommendedName>
</protein>
<organism evidence="1">
    <name type="scientific">Pedobacter sp. KACC 23697</name>
    <dbReference type="NCBI Taxonomy" id="3149230"/>
    <lineage>
        <taxon>Bacteria</taxon>
        <taxon>Pseudomonadati</taxon>
        <taxon>Bacteroidota</taxon>
        <taxon>Sphingobacteriia</taxon>
        <taxon>Sphingobacteriales</taxon>
        <taxon>Sphingobacteriaceae</taxon>
        <taxon>Pedobacter</taxon>
    </lineage>
</organism>
<dbReference type="RefSeq" id="WP_406825868.1">
    <property type="nucleotide sequence ID" value="NZ_CP157485.1"/>
</dbReference>